<dbReference type="Proteomes" id="UP000284605">
    <property type="component" value="Unassembled WGS sequence"/>
</dbReference>
<dbReference type="PANTHER" id="PTHR42850">
    <property type="entry name" value="METALLOPHOSPHOESTERASE"/>
    <property type="match status" value="1"/>
</dbReference>
<dbReference type="GO" id="GO:0005737">
    <property type="term" value="C:cytoplasm"/>
    <property type="evidence" value="ECO:0007669"/>
    <property type="project" value="TreeGrafter"/>
</dbReference>
<feature type="domain" description="Calcineurin-like phosphoesterase" evidence="1">
    <location>
        <begin position="22"/>
        <end position="217"/>
    </location>
</feature>
<sequence length="269" mass="29441">MSIEIIRRGWQPMPVISDVRAFAIGDVHGQSAALRMAFLEVAERSAAGSPDHLVMLGDYIDRGSYSRGVIAQIISGIPGVKVTALAGNHEGALAAAYDSGRRDHLGTWLGNGGFAVLEELGLPPTATAGDAWGAFSGAERGFIDGLGHHYLEDNLLFIHAGLHPQQPLERSLAWPWRQIPGNHAEERASPFWVREPFLMADANPDELFVIHGHTPERDGEPVLTRHRLGLDLGSYQTGRIGLAEIDGDRVRLTVVQDTEQTRRHRTPNY</sequence>
<dbReference type="Pfam" id="PF00149">
    <property type="entry name" value="Metallophos"/>
    <property type="match status" value="1"/>
</dbReference>
<dbReference type="PANTHER" id="PTHR42850:SF4">
    <property type="entry name" value="ZINC-DEPENDENT ENDOPOLYPHOSPHATASE"/>
    <property type="match status" value="1"/>
</dbReference>
<dbReference type="InterPro" id="IPR004843">
    <property type="entry name" value="Calcineurin-like_PHP"/>
</dbReference>
<organism evidence="2 3">
    <name type="scientific">Oleomonas cavernae</name>
    <dbReference type="NCBI Taxonomy" id="2320859"/>
    <lineage>
        <taxon>Bacteria</taxon>
        <taxon>Pseudomonadati</taxon>
        <taxon>Pseudomonadota</taxon>
        <taxon>Alphaproteobacteria</taxon>
        <taxon>Acetobacterales</taxon>
        <taxon>Acetobacteraceae</taxon>
        <taxon>Oleomonas</taxon>
    </lineage>
</organism>
<dbReference type="OrthoDB" id="9807890at2"/>
<name>A0A418W8T9_9PROT</name>
<dbReference type="RefSeq" id="WP_119777067.1">
    <property type="nucleotide sequence ID" value="NZ_QYUK01000011.1"/>
</dbReference>
<dbReference type="Gene3D" id="3.60.21.10">
    <property type="match status" value="1"/>
</dbReference>
<dbReference type="EMBL" id="QYUK01000011">
    <property type="protein sequence ID" value="RJF86429.1"/>
    <property type="molecule type" value="Genomic_DNA"/>
</dbReference>
<dbReference type="GO" id="GO:0008803">
    <property type="term" value="F:bis(5'-nucleosyl)-tetraphosphatase (symmetrical) activity"/>
    <property type="evidence" value="ECO:0007669"/>
    <property type="project" value="TreeGrafter"/>
</dbReference>
<dbReference type="InterPro" id="IPR029052">
    <property type="entry name" value="Metallo-depent_PP-like"/>
</dbReference>
<dbReference type="GO" id="GO:0110154">
    <property type="term" value="P:RNA decapping"/>
    <property type="evidence" value="ECO:0007669"/>
    <property type="project" value="TreeGrafter"/>
</dbReference>
<evidence type="ECO:0000313" key="2">
    <source>
        <dbReference type="EMBL" id="RJF86429.1"/>
    </source>
</evidence>
<evidence type="ECO:0000313" key="3">
    <source>
        <dbReference type="Proteomes" id="UP000284605"/>
    </source>
</evidence>
<comment type="caution">
    <text evidence="2">The sequence shown here is derived from an EMBL/GenBank/DDBJ whole genome shotgun (WGS) entry which is preliminary data.</text>
</comment>
<evidence type="ECO:0000259" key="1">
    <source>
        <dbReference type="Pfam" id="PF00149"/>
    </source>
</evidence>
<reference evidence="2 3" key="1">
    <citation type="submission" date="2018-09" db="EMBL/GenBank/DDBJ databases">
        <authorList>
            <person name="Zhu H."/>
        </authorList>
    </citation>
    <scope>NUCLEOTIDE SEQUENCE [LARGE SCALE GENOMIC DNA]</scope>
    <source>
        <strain evidence="2 3">K1W22B-8</strain>
    </source>
</reference>
<protein>
    <recommendedName>
        <fullName evidence="1">Calcineurin-like phosphoesterase domain-containing protein</fullName>
    </recommendedName>
</protein>
<gene>
    <name evidence="2" type="ORF">D3874_04805</name>
</gene>
<dbReference type="InterPro" id="IPR050126">
    <property type="entry name" value="Ap4A_hydrolase"/>
</dbReference>
<dbReference type="GO" id="GO:0016791">
    <property type="term" value="F:phosphatase activity"/>
    <property type="evidence" value="ECO:0007669"/>
    <property type="project" value="TreeGrafter"/>
</dbReference>
<proteinExistence type="predicted"/>
<accession>A0A418W8T9</accession>
<dbReference type="AlphaFoldDB" id="A0A418W8T9"/>
<dbReference type="SUPFAM" id="SSF56300">
    <property type="entry name" value="Metallo-dependent phosphatases"/>
    <property type="match status" value="1"/>
</dbReference>
<keyword evidence="3" id="KW-1185">Reference proteome</keyword>